<gene>
    <name evidence="2" type="ORF">E2C01_099852</name>
</gene>
<dbReference type="AlphaFoldDB" id="A0A5B7KBZ6"/>
<keyword evidence="3" id="KW-1185">Reference proteome</keyword>
<comment type="caution">
    <text evidence="2">The sequence shown here is derived from an EMBL/GenBank/DDBJ whole genome shotgun (WGS) entry which is preliminary data.</text>
</comment>
<sequence>MVVAAAVEHQYAREAGAGNLSWRRNCSTQNARWAGYGPAYWWCNSTAEESSKRFMHHHHHNGRYDHSIRDREGHPSMLNSV</sequence>
<reference evidence="2 3" key="1">
    <citation type="submission" date="2019-05" db="EMBL/GenBank/DDBJ databases">
        <title>Another draft genome of Portunus trituberculatus and its Hox gene families provides insights of decapod evolution.</title>
        <authorList>
            <person name="Jeong J.-H."/>
            <person name="Song I."/>
            <person name="Kim S."/>
            <person name="Choi T."/>
            <person name="Kim D."/>
            <person name="Ryu S."/>
            <person name="Kim W."/>
        </authorList>
    </citation>
    <scope>NUCLEOTIDE SEQUENCE [LARGE SCALE GENOMIC DNA]</scope>
    <source>
        <tissue evidence="2">Muscle</tissue>
    </source>
</reference>
<evidence type="ECO:0000313" key="2">
    <source>
        <dbReference type="EMBL" id="MPD04177.1"/>
    </source>
</evidence>
<accession>A0A5B7KBZ6</accession>
<name>A0A5B7KBZ6_PORTR</name>
<feature type="compositionally biased region" description="Basic and acidic residues" evidence="1">
    <location>
        <begin position="62"/>
        <end position="74"/>
    </location>
</feature>
<organism evidence="2 3">
    <name type="scientific">Portunus trituberculatus</name>
    <name type="common">Swimming crab</name>
    <name type="synonym">Neptunus trituberculatus</name>
    <dbReference type="NCBI Taxonomy" id="210409"/>
    <lineage>
        <taxon>Eukaryota</taxon>
        <taxon>Metazoa</taxon>
        <taxon>Ecdysozoa</taxon>
        <taxon>Arthropoda</taxon>
        <taxon>Crustacea</taxon>
        <taxon>Multicrustacea</taxon>
        <taxon>Malacostraca</taxon>
        <taxon>Eumalacostraca</taxon>
        <taxon>Eucarida</taxon>
        <taxon>Decapoda</taxon>
        <taxon>Pleocyemata</taxon>
        <taxon>Brachyura</taxon>
        <taxon>Eubrachyura</taxon>
        <taxon>Portunoidea</taxon>
        <taxon>Portunidae</taxon>
        <taxon>Portuninae</taxon>
        <taxon>Portunus</taxon>
    </lineage>
</organism>
<proteinExistence type="predicted"/>
<feature type="region of interest" description="Disordered" evidence="1">
    <location>
        <begin position="62"/>
        <end position="81"/>
    </location>
</feature>
<protein>
    <submittedName>
        <fullName evidence="2">Uncharacterized protein</fullName>
    </submittedName>
</protein>
<evidence type="ECO:0000256" key="1">
    <source>
        <dbReference type="SAM" id="MobiDB-lite"/>
    </source>
</evidence>
<dbReference type="Proteomes" id="UP000324222">
    <property type="component" value="Unassembled WGS sequence"/>
</dbReference>
<evidence type="ECO:0000313" key="3">
    <source>
        <dbReference type="Proteomes" id="UP000324222"/>
    </source>
</evidence>
<dbReference type="EMBL" id="VSRR010139740">
    <property type="protein sequence ID" value="MPD04177.1"/>
    <property type="molecule type" value="Genomic_DNA"/>
</dbReference>